<keyword evidence="2" id="KW-1133">Transmembrane helix</keyword>
<proteinExistence type="predicted"/>
<evidence type="ECO:0000256" key="2">
    <source>
        <dbReference type="SAM" id="Phobius"/>
    </source>
</evidence>
<name>A0ABW1S1V8_9LACO</name>
<evidence type="ECO:0000313" key="4">
    <source>
        <dbReference type="EMBL" id="MFC6181442.1"/>
    </source>
</evidence>
<dbReference type="Proteomes" id="UP001596282">
    <property type="component" value="Unassembled WGS sequence"/>
</dbReference>
<evidence type="ECO:0000313" key="5">
    <source>
        <dbReference type="Proteomes" id="UP001596282"/>
    </source>
</evidence>
<keyword evidence="2" id="KW-0812">Transmembrane</keyword>
<gene>
    <name evidence="4" type="ORF">ACFP5Y_09430</name>
</gene>
<evidence type="ECO:0000256" key="1">
    <source>
        <dbReference type="SAM" id="MobiDB-lite"/>
    </source>
</evidence>
<keyword evidence="2" id="KW-0472">Membrane</keyword>
<feature type="region of interest" description="Disordered" evidence="1">
    <location>
        <begin position="25"/>
        <end position="64"/>
    </location>
</feature>
<feature type="domain" description="Zinc-ribbon" evidence="3">
    <location>
        <begin position="3"/>
        <end position="24"/>
    </location>
</feature>
<dbReference type="EMBL" id="JBHSSC010000038">
    <property type="protein sequence ID" value="MFC6181442.1"/>
    <property type="molecule type" value="Genomic_DNA"/>
</dbReference>
<dbReference type="RefSeq" id="WP_137628749.1">
    <property type="nucleotide sequence ID" value="NZ_BJDJ01000012.1"/>
</dbReference>
<reference evidence="5" key="1">
    <citation type="journal article" date="2019" name="Int. J. Syst. Evol. Microbiol.">
        <title>The Global Catalogue of Microorganisms (GCM) 10K type strain sequencing project: providing services to taxonomists for standard genome sequencing and annotation.</title>
        <authorList>
            <consortium name="The Broad Institute Genomics Platform"/>
            <consortium name="The Broad Institute Genome Sequencing Center for Infectious Disease"/>
            <person name="Wu L."/>
            <person name="Ma J."/>
        </authorList>
    </citation>
    <scope>NUCLEOTIDE SEQUENCE [LARGE SCALE GENOMIC DNA]</scope>
    <source>
        <strain evidence="5">CCM 8933</strain>
    </source>
</reference>
<feature type="transmembrane region" description="Helical" evidence="2">
    <location>
        <begin position="72"/>
        <end position="91"/>
    </location>
</feature>
<protein>
    <submittedName>
        <fullName evidence="4">Zinc-ribbon domain-containing protein</fullName>
    </submittedName>
</protein>
<organism evidence="4 5">
    <name type="scientific">Lactiplantibacillus daowaiensis</name>
    <dbReference type="NCBI Taxonomy" id="2559918"/>
    <lineage>
        <taxon>Bacteria</taxon>
        <taxon>Bacillati</taxon>
        <taxon>Bacillota</taxon>
        <taxon>Bacilli</taxon>
        <taxon>Lactobacillales</taxon>
        <taxon>Lactobacillaceae</taxon>
        <taxon>Lactiplantibacillus</taxon>
    </lineage>
</organism>
<comment type="caution">
    <text evidence="4">The sequence shown here is derived from an EMBL/GenBank/DDBJ whole genome shotgun (WGS) entry which is preliminary data.</text>
</comment>
<keyword evidence="5" id="KW-1185">Reference proteome</keyword>
<sequence length="214" mass="23637">MKFCIKCGQQLAAETQFCTNCGAEQPDATTTESSTESTNETEATSAATETPQRAAQATTVPDDEESSRQMKWLIIGIIVALLVAVGGAMGYQTYKRNHLTEQDIADIGYDVATNSLGDDITVYYDKTNNNMDIVAKSGSSLYNRADDVVNGYISAGRLTSYVGKFKKISTEMAKKMPTDSRDVRVRFMNPENTNRYLYITQNGDVTYDFTKDDD</sequence>
<accession>A0ABW1S1V8</accession>
<feature type="compositionally biased region" description="Low complexity" evidence="1">
    <location>
        <begin position="28"/>
        <end position="50"/>
    </location>
</feature>
<dbReference type="Pfam" id="PF13240">
    <property type="entry name" value="Zn_Ribbon_1"/>
    <property type="match status" value="1"/>
</dbReference>
<dbReference type="InterPro" id="IPR026870">
    <property type="entry name" value="Zinc_ribbon_dom"/>
</dbReference>
<evidence type="ECO:0000259" key="3">
    <source>
        <dbReference type="Pfam" id="PF13240"/>
    </source>
</evidence>